<evidence type="ECO:0000313" key="1">
    <source>
        <dbReference type="EMBL" id="RSC20100.1"/>
    </source>
</evidence>
<sequence>MCFVPLVTSLSHSKRDNRTARCSAGLIEHLVTIIILNSDKGIYMTLFCDTHQLITSVKYRFRRIHSRQNDRS</sequence>
<name>A0AAQ1A7D9_CITKO</name>
<proteinExistence type="predicted"/>
<protein>
    <submittedName>
        <fullName evidence="1">Uncharacterized protein</fullName>
    </submittedName>
</protein>
<reference evidence="2" key="1">
    <citation type="submission" date="2018-10" db="EMBL/GenBank/DDBJ databases">
        <title>FDA dAtabase for Regulatory Grade micrObial Sequences (FDA-ARGOS): Supporting development and validation of Infectious Disease Dx tests.</title>
        <authorList>
            <person name="Goldberg B."/>
            <person name="Campos J."/>
            <person name="Tallon L."/>
            <person name="Sadzewicz L."/>
            <person name="Zhao X."/>
            <person name="Vavikolanu K."/>
            <person name="Mehta A."/>
            <person name="Aluvathingal J."/>
            <person name="Nadendla S."/>
            <person name="Geyer C."/>
            <person name="Nandy P."/>
            <person name="Yan Y."/>
            <person name="Sichtig H."/>
        </authorList>
    </citation>
    <scope>NUCLEOTIDE SEQUENCE [LARGE SCALE GENOMIC DNA]</scope>
    <source>
        <strain evidence="2">FDAARGOS_526</strain>
    </source>
</reference>
<accession>A0AAQ1A7D9</accession>
<dbReference type="AlphaFoldDB" id="A0AAQ1A7D9"/>
<dbReference type="EMBL" id="RKIT01000002">
    <property type="protein sequence ID" value="RSC20100.1"/>
    <property type="molecule type" value="Genomic_DNA"/>
</dbReference>
<dbReference type="Proteomes" id="UP000282299">
    <property type="component" value="Unassembled WGS sequence"/>
</dbReference>
<organism evidence="1 2">
    <name type="scientific">Citrobacter koseri</name>
    <name type="common">Citrobacter diversus</name>
    <dbReference type="NCBI Taxonomy" id="545"/>
    <lineage>
        <taxon>Bacteria</taxon>
        <taxon>Pseudomonadati</taxon>
        <taxon>Pseudomonadota</taxon>
        <taxon>Gammaproteobacteria</taxon>
        <taxon>Enterobacterales</taxon>
        <taxon>Enterobacteriaceae</taxon>
        <taxon>Citrobacter</taxon>
    </lineage>
</organism>
<comment type="caution">
    <text evidence="1">The sequence shown here is derived from an EMBL/GenBank/DDBJ whole genome shotgun (WGS) entry which is preliminary data.</text>
</comment>
<gene>
    <name evidence="1" type="ORF">EGS84_07915</name>
</gene>
<evidence type="ECO:0000313" key="2">
    <source>
        <dbReference type="Proteomes" id="UP000282299"/>
    </source>
</evidence>